<dbReference type="AlphaFoldDB" id="A0A2C9D6E0"/>
<dbReference type="KEGG" id="hdi:HDIA_2272"/>
<sequence length="150" mass="16032">MAYATIADLEERYPDELVLLAADGATGLRDDDRITAALDDASIEVKSILQARYSAAELALLDADGLAIVKVYTMDIALFRIAISFSRLTDDIRERYKSALKRLEAIAAGKGALTFTGGGTPDPNDASSQNAVLVSAPERVFTRARQGGLP</sequence>
<gene>
    <name evidence="1" type="ORF">HDIA_2272</name>
</gene>
<accession>A0A2C9D6E0</accession>
<name>A0A2C9D6E0_9HYPH</name>
<dbReference type="RefSeq" id="WP_099556273.1">
    <property type="nucleotide sequence ID" value="NZ_LT960614.1"/>
</dbReference>
<evidence type="ECO:0000313" key="1">
    <source>
        <dbReference type="EMBL" id="SON55813.1"/>
    </source>
</evidence>
<dbReference type="InterPro" id="IPR009752">
    <property type="entry name" value="Phage_Mu_GpJ"/>
</dbReference>
<protein>
    <submittedName>
        <fullName evidence="1">Mu-like prophage protein gp36</fullName>
    </submittedName>
</protein>
<dbReference type="Pfam" id="PF07030">
    <property type="entry name" value="Phage_Mu_Gp36"/>
    <property type="match status" value="1"/>
</dbReference>
<reference evidence="2" key="1">
    <citation type="submission" date="2017-09" db="EMBL/GenBank/DDBJ databases">
        <title>Genome sequence of Nannocystis excedens DSM 71.</title>
        <authorList>
            <person name="Blom J."/>
        </authorList>
    </citation>
    <scope>NUCLEOTIDE SEQUENCE [LARGE SCALE GENOMIC DNA]</scope>
    <source>
        <strain evidence="2">type strain: E19</strain>
    </source>
</reference>
<dbReference type="EMBL" id="LT960614">
    <property type="protein sequence ID" value="SON55813.1"/>
    <property type="molecule type" value="Genomic_DNA"/>
</dbReference>
<dbReference type="Proteomes" id="UP000223606">
    <property type="component" value="Chromosome 1"/>
</dbReference>
<keyword evidence="2" id="KW-1185">Reference proteome</keyword>
<dbReference type="OrthoDB" id="9812088at2"/>
<organism evidence="1 2">
    <name type="scientific">Hartmannibacter diazotrophicus</name>
    <dbReference type="NCBI Taxonomy" id="1482074"/>
    <lineage>
        <taxon>Bacteria</taxon>
        <taxon>Pseudomonadati</taxon>
        <taxon>Pseudomonadota</taxon>
        <taxon>Alphaproteobacteria</taxon>
        <taxon>Hyphomicrobiales</taxon>
        <taxon>Pleomorphomonadaceae</taxon>
        <taxon>Hartmannibacter</taxon>
    </lineage>
</organism>
<proteinExistence type="predicted"/>
<evidence type="ECO:0000313" key="2">
    <source>
        <dbReference type="Proteomes" id="UP000223606"/>
    </source>
</evidence>